<comment type="caution">
    <text evidence="5">The sequence shown here is derived from an EMBL/GenBank/DDBJ whole genome shotgun (WGS) entry which is preliminary data.</text>
</comment>
<dbReference type="OrthoDB" id="6256716at2759"/>
<evidence type="ECO:0000256" key="1">
    <source>
        <dbReference type="ARBA" id="ARBA00004687"/>
    </source>
</evidence>
<comment type="pathway">
    <text evidence="1">Glycolipid biosynthesis; glycosylphosphatidylinositol-anchor biosynthesis.</text>
</comment>
<feature type="compositionally biased region" description="Gly residues" evidence="3">
    <location>
        <begin position="43"/>
        <end position="53"/>
    </location>
</feature>
<evidence type="ECO:0000313" key="5">
    <source>
        <dbReference type="EMBL" id="KAJ1721799.1"/>
    </source>
</evidence>
<organism evidence="5 6">
    <name type="scientific">Coemansia erecta</name>
    <dbReference type="NCBI Taxonomy" id="147472"/>
    <lineage>
        <taxon>Eukaryota</taxon>
        <taxon>Fungi</taxon>
        <taxon>Fungi incertae sedis</taxon>
        <taxon>Zoopagomycota</taxon>
        <taxon>Kickxellomycotina</taxon>
        <taxon>Kickxellomycetes</taxon>
        <taxon>Kickxellales</taxon>
        <taxon>Kickxellaceae</taxon>
        <taxon>Coemansia</taxon>
    </lineage>
</organism>
<dbReference type="AlphaFoldDB" id="A0A9W7XVP8"/>
<evidence type="ECO:0000256" key="3">
    <source>
        <dbReference type="SAM" id="MobiDB-lite"/>
    </source>
</evidence>
<feature type="domain" description="Phosphatidylinositol N-acetylglucosaminyltransferase subunit H conserved" evidence="4">
    <location>
        <begin position="233"/>
        <end position="296"/>
    </location>
</feature>
<evidence type="ECO:0000313" key="6">
    <source>
        <dbReference type="Proteomes" id="UP001149813"/>
    </source>
</evidence>
<feature type="region of interest" description="Disordered" evidence="3">
    <location>
        <begin position="115"/>
        <end position="143"/>
    </location>
</feature>
<dbReference type="InterPro" id="IPR019328">
    <property type="entry name" value="PIGH-H_dom"/>
</dbReference>
<feature type="compositionally biased region" description="Polar residues" evidence="3">
    <location>
        <begin position="9"/>
        <end position="18"/>
    </location>
</feature>
<proteinExistence type="inferred from homology"/>
<evidence type="ECO:0000256" key="2">
    <source>
        <dbReference type="ARBA" id="ARBA00009610"/>
    </source>
</evidence>
<feature type="compositionally biased region" description="Polar residues" evidence="3">
    <location>
        <begin position="83"/>
        <end position="92"/>
    </location>
</feature>
<reference evidence="5" key="1">
    <citation type="submission" date="2022-07" db="EMBL/GenBank/DDBJ databases">
        <title>Phylogenomic reconstructions and comparative analyses of Kickxellomycotina fungi.</title>
        <authorList>
            <person name="Reynolds N.K."/>
            <person name="Stajich J.E."/>
            <person name="Barry K."/>
            <person name="Grigoriev I.V."/>
            <person name="Crous P."/>
            <person name="Smith M.E."/>
        </authorList>
    </citation>
    <scope>NUCLEOTIDE SEQUENCE</scope>
    <source>
        <strain evidence="5">NBRC 32514</strain>
    </source>
</reference>
<comment type="similarity">
    <text evidence="2">Belongs to the PIGH family.</text>
</comment>
<dbReference type="PANTHER" id="PTHR15231">
    <property type="entry name" value="PHOSPHATIDYLINOSITOL N-ACETYLGLUCOSAMINYLTRANSFERASE SUBUNIT H"/>
    <property type="match status" value="1"/>
</dbReference>
<gene>
    <name evidence="5" type="ORF">LPJ53_003712</name>
</gene>
<dbReference type="Pfam" id="PF10181">
    <property type="entry name" value="PIG-H"/>
    <property type="match status" value="1"/>
</dbReference>
<feature type="compositionally biased region" description="Low complexity" evidence="3">
    <location>
        <begin position="131"/>
        <end position="140"/>
    </location>
</feature>
<evidence type="ECO:0000259" key="4">
    <source>
        <dbReference type="Pfam" id="PF10181"/>
    </source>
</evidence>
<name>A0A9W7XVP8_9FUNG</name>
<protein>
    <recommendedName>
        <fullName evidence="4">Phosphatidylinositol N-acetylglucosaminyltransferase subunit H conserved domain-containing protein</fullName>
    </recommendedName>
</protein>
<accession>A0A9W7XVP8</accession>
<dbReference type="PANTHER" id="PTHR15231:SF1">
    <property type="entry name" value="PHOSPHATIDYLINOSITOL N-ACETYLGLUCOSAMINYLTRANSFERASE SUBUNIT H"/>
    <property type="match status" value="1"/>
</dbReference>
<keyword evidence="6" id="KW-1185">Reference proteome</keyword>
<feature type="region of interest" description="Disordered" evidence="3">
    <location>
        <begin position="1"/>
        <end position="101"/>
    </location>
</feature>
<dbReference type="InterPro" id="IPR044215">
    <property type="entry name" value="PIG-H"/>
</dbReference>
<dbReference type="GO" id="GO:0006506">
    <property type="term" value="P:GPI anchor biosynthetic process"/>
    <property type="evidence" value="ECO:0007669"/>
    <property type="project" value="InterPro"/>
</dbReference>
<sequence>MRRLRRVISKQSTSSQVSPVPGGADGSGWSGDTVEASPPLVGSGSGSGDGSGAGRDPSFLGFLNRSSLKRRSGGGGSPSMHRLSQSFSTPNHGGTGGNSALRALFDSTTMTRHKRTLSSVLPLSPHPSPSPSSQKLPGLSQMPSAQPADFIGYPAGGLEIRNDGLVLTCEQKTPDICEYTVRREASGLRPGDMLAIALISWAGHVFFRGPLLLALLPMALYLLREGLRVCEESLVVVRNVGIQTETVTVTGVRRVTSFELGSIEDVFIHEALKMFEYRYYMAILPKGGSGCVVMFPHLLPRLSGLLPVYHGARQLLFKKD</sequence>
<dbReference type="GO" id="GO:0000506">
    <property type="term" value="C:glycosylphosphatidylinositol-N-acetylglucosaminyltransferase (GPI-GnT) complex"/>
    <property type="evidence" value="ECO:0007669"/>
    <property type="project" value="InterPro"/>
</dbReference>
<dbReference type="Proteomes" id="UP001149813">
    <property type="component" value="Unassembled WGS sequence"/>
</dbReference>
<dbReference type="EMBL" id="JANBOJ010000148">
    <property type="protein sequence ID" value="KAJ1721799.1"/>
    <property type="molecule type" value="Genomic_DNA"/>
</dbReference>